<dbReference type="InterPro" id="IPR037165">
    <property type="entry name" value="AldOxase/xan_DH_Mopterin-bd_sf"/>
</dbReference>
<dbReference type="Pfam" id="PF02738">
    <property type="entry name" value="MoCoBD_1"/>
    <property type="match status" value="1"/>
</dbReference>
<accession>A0A382ACG0</accession>
<dbReference type="AlphaFoldDB" id="A0A382ACG0"/>
<dbReference type="InterPro" id="IPR008274">
    <property type="entry name" value="AldOxase/xan_DH_MoCoBD1"/>
</dbReference>
<organism evidence="2">
    <name type="scientific">marine metagenome</name>
    <dbReference type="NCBI Taxonomy" id="408172"/>
    <lineage>
        <taxon>unclassified sequences</taxon>
        <taxon>metagenomes</taxon>
        <taxon>ecological metagenomes</taxon>
    </lineage>
</organism>
<dbReference type="SUPFAM" id="SSF56003">
    <property type="entry name" value="Molybdenum cofactor-binding domain"/>
    <property type="match status" value="1"/>
</dbReference>
<dbReference type="InterPro" id="IPR036856">
    <property type="entry name" value="Ald_Oxase/Xan_DH_a/b_sf"/>
</dbReference>
<dbReference type="EMBL" id="UINC01024641">
    <property type="protein sequence ID" value="SVA98677.1"/>
    <property type="molecule type" value="Genomic_DNA"/>
</dbReference>
<feature type="domain" description="Aldehyde oxidase/xanthine dehydrogenase a/b hammerhead" evidence="1">
    <location>
        <begin position="78"/>
        <end position="183"/>
    </location>
</feature>
<evidence type="ECO:0000259" key="1">
    <source>
        <dbReference type="SMART" id="SM01008"/>
    </source>
</evidence>
<dbReference type="PANTHER" id="PTHR11908">
    <property type="entry name" value="XANTHINE DEHYDROGENASE"/>
    <property type="match status" value="1"/>
</dbReference>
<protein>
    <recommendedName>
        <fullName evidence="1">Aldehyde oxidase/xanthine dehydrogenase a/b hammerhead domain-containing protein</fullName>
    </recommendedName>
</protein>
<sequence length="477" mass="51706">MATKTKEVLKSKVKDSEIEDLAAPDNLKVPAKPALKPVVVPVDKPVVYPLDLPESEIRLRTPAVGQRATRPDGRLHGLGQTQYIDDMTFPHMIFAKILRSEHAHAKILSIDTSEAEAMPGVLATLTGAEIPVNSFGPTLQDQPVLANEIVRHAGDGVAAVAALTEQQASDALAKIKVKYKPLPAVFDPLEAIKDDAPKVHAPRSNIYASKTIKKGDVEKALKKSDQVFHKQFKTQMVEHVPLEPHSSVAMWDANGRVTIYSSLGRITLGRDDLARTLGKPMSKIRLVGTIVGGNFGGKNEITTEPILAILSKKTGRPVKGTFTRGDEFISSTTRHPFVMDYTTGVKKDGQILGRKIRLVLDGGSYCSWTSTTLGKGGILAAGPYNIANLFVEAHAVYTNKTTTGAMRGFGAPQVCFAYESHMDDMAHALGIDPLEMRLRNAFTEGSVSPTGQLLQSVAIKESLQQAAERFGWKESTK</sequence>
<dbReference type="Pfam" id="PF01315">
    <property type="entry name" value="Ald_Xan_dh_C"/>
    <property type="match status" value="1"/>
</dbReference>
<dbReference type="Gene3D" id="3.90.1170.50">
    <property type="entry name" value="Aldehyde oxidase/xanthine dehydrogenase, a/b hammerhead"/>
    <property type="match status" value="1"/>
</dbReference>
<dbReference type="SUPFAM" id="SSF54665">
    <property type="entry name" value="CO dehydrogenase molybdoprotein N-domain-like"/>
    <property type="match status" value="1"/>
</dbReference>
<dbReference type="PANTHER" id="PTHR11908:SF157">
    <property type="entry name" value="XANTHINE DEHYDROGENASE SUBUNIT D-RELATED"/>
    <property type="match status" value="1"/>
</dbReference>
<dbReference type="Gene3D" id="3.30.365.10">
    <property type="entry name" value="Aldehyde oxidase/xanthine dehydrogenase, molybdopterin binding domain"/>
    <property type="match status" value="3"/>
</dbReference>
<evidence type="ECO:0000313" key="2">
    <source>
        <dbReference type="EMBL" id="SVA98677.1"/>
    </source>
</evidence>
<dbReference type="InterPro" id="IPR016208">
    <property type="entry name" value="Ald_Oxase/xanthine_DH-like"/>
</dbReference>
<proteinExistence type="predicted"/>
<gene>
    <name evidence="2" type="ORF">METZ01_LOCUS151531</name>
</gene>
<dbReference type="InterPro" id="IPR000674">
    <property type="entry name" value="Ald_Oxase/Xan_DH_a/b"/>
</dbReference>
<reference evidence="2" key="1">
    <citation type="submission" date="2018-05" db="EMBL/GenBank/DDBJ databases">
        <authorList>
            <person name="Lanie J.A."/>
            <person name="Ng W.-L."/>
            <person name="Kazmierczak K.M."/>
            <person name="Andrzejewski T.M."/>
            <person name="Davidsen T.M."/>
            <person name="Wayne K.J."/>
            <person name="Tettelin H."/>
            <person name="Glass J.I."/>
            <person name="Rusch D."/>
            <person name="Podicherti R."/>
            <person name="Tsui H.-C.T."/>
            <person name="Winkler M.E."/>
        </authorList>
    </citation>
    <scope>NUCLEOTIDE SEQUENCE</scope>
</reference>
<dbReference type="GO" id="GO:0005506">
    <property type="term" value="F:iron ion binding"/>
    <property type="evidence" value="ECO:0007669"/>
    <property type="project" value="InterPro"/>
</dbReference>
<name>A0A382ACG0_9ZZZZ</name>
<dbReference type="GO" id="GO:0016491">
    <property type="term" value="F:oxidoreductase activity"/>
    <property type="evidence" value="ECO:0007669"/>
    <property type="project" value="InterPro"/>
</dbReference>
<dbReference type="SMART" id="SM01008">
    <property type="entry name" value="Ald_Xan_dh_C"/>
    <property type="match status" value="1"/>
</dbReference>